<accession>A0AAD6YIK1</accession>
<feature type="domain" description="Glycoside hydrolase family 5" evidence="6">
    <location>
        <begin position="84"/>
        <end position="389"/>
    </location>
</feature>
<dbReference type="PROSITE" id="PS00659">
    <property type="entry name" value="GLYCOSYL_HYDROL_F5"/>
    <property type="match status" value="1"/>
</dbReference>
<dbReference type="Gene3D" id="3.20.20.80">
    <property type="entry name" value="Glycosidases"/>
    <property type="match status" value="1"/>
</dbReference>
<evidence type="ECO:0000256" key="4">
    <source>
        <dbReference type="RuleBase" id="RU361153"/>
    </source>
</evidence>
<dbReference type="InterPro" id="IPR017853">
    <property type="entry name" value="GH"/>
</dbReference>
<evidence type="ECO:0000256" key="1">
    <source>
        <dbReference type="ARBA" id="ARBA00005641"/>
    </source>
</evidence>
<dbReference type="PANTHER" id="PTHR31263:SF0">
    <property type="entry name" value="CELLULASE FAMILY PROTEIN (AFU_ORTHOLOGUE AFUA_5G14560)"/>
    <property type="match status" value="1"/>
</dbReference>
<evidence type="ECO:0000256" key="2">
    <source>
        <dbReference type="ARBA" id="ARBA00022801"/>
    </source>
</evidence>
<sequence length="625" mass="67572">MRLTSGVLCVCLFLLASLVSGARLDRRDVPAWDGPLSTRGRYIVDANGNRFKLRGGNWHGGSGTYSGSGDINDDANHHAGENAHTMPLGLQYVPIDEIIDSFVELGINTVRLQFSNAMIHDTTIVNDTWVAANPQFQGMTALQVYDAVVQALTARGIAVIINDHTILSLWCCGIDGNERWDESQSFDTWVADWVFMVDRYKSNKRVVGADLYNEVRRDITTDPNWGNGDGADWQQAAQRASDQILLTNPDILTIVEGINWVGLPVDGIPHSRPTLIPVAQLSHTPIVPHKLVYSAHFYSYTGPNHSGATGIGETSDPRYRDLSRDDLFSVLNSSALYVALTPEMHYTAPVWISEFGMEGRADTLQADFAFWQNFIDYLVATDADYAFWPLVGYLNDGVGNGWALMNWETVPGGGTRAGLFDGDDWRAAGWAELVAGASATGPLAPVPEWKQLTLDHGDFIQSLYARQNLGDWDSGAFKAQCPDSLRLIGLSHGATRGLCTDDGLGSGLWAADRATEVVADERHVVADWASGYTKYTCAAGDFAAGFAIRGATVSSVMCAHAAAALGTTGRTVWFDQGDDRADGLGGDFAVGQFKGSCAPNEYIGGVAFTTRLFSDGAPAAIYCVS</sequence>
<keyword evidence="8" id="KW-1185">Reference proteome</keyword>
<evidence type="ECO:0000313" key="8">
    <source>
        <dbReference type="Proteomes" id="UP001219525"/>
    </source>
</evidence>
<feature type="chain" id="PRO_5042170785" evidence="5">
    <location>
        <begin position="22"/>
        <end position="625"/>
    </location>
</feature>
<dbReference type="AlphaFoldDB" id="A0AAD6YIK1"/>
<keyword evidence="3 4" id="KW-0326">Glycosidase</keyword>
<dbReference type="EMBL" id="JARJCW010000023">
    <property type="protein sequence ID" value="KAJ7212554.1"/>
    <property type="molecule type" value="Genomic_DNA"/>
</dbReference>
<dbReference type="GO" id="GO:0000272">
    <property type="term" value="P:polysaccharide catabolic process"/>
    <property type="evidence" value="ECO:0007669"/>
    <property type="project" value="InterPro"/>
</dbReference>
<proteinExistence type="inferred from homology"/>
<evidence type="ECO:0000313" key="7">
    <source>
        <dbReference type="EMBL" id="KAJ7212554.1"/>
    </source>
</evidence>
<evidence type="ECO:0000256" key="3">
    <source>
        <dbReference type="ARBA" id="ARBA00023295"/>
    </source>
</evidence>
<dbReference type="InterPro" id="IPR018087">
    <property type="entry name" value="Glyco_hydro_5_CS"/>
</dbReference>
<keyword evidence="2 4" id="KW-0378">Hydrolase</keyword>
<dbReference type="SUPFAM" id="SSF51445">
    <property type="entry name" value="(Trans)glycosidases"/>
    <property type="match status" value="1"/>
</dbReference>
<dbReference type="Pfam" id="PF00150">
    <property type="entry name" value="Cellulase"/>
    <property type="match status" value="1"/>
</dbReference>
<comment type="similarity">
    <text evidence="1 4">Belongs to the glycosyl hydrolase 5 (cellulase A) family.</text>
</comment>
<name>A0AAD6YIK1_9AGAR</name>
<organism evidence="7 8">
    <name type="scientific">Mycena pura</name>
    <dbReference type="NCBI Taxonomy" id="153505"/>
    <lineage>
        <taxon>Eukaryota</taxon>
        <taxon>Fungi</taxon>
        <taxon>Dikarya</taxon>
        <taxon>Basidiomycota</taxon>
        <taxon>Agaricomycotina</taxon>
        <taxon>Agaricomycetes</taxon>
        <taxon>Agaricomycetidae</taxon>
        <taxon>Agaricales</taxon>
        <taxon>Marasmiineae</taxon>
        <taxon>Mycenaceae</taxon>
        <taxon>Mycena</taxon>
    </lineage>
</organism>
<dbReference type="PANTHER" id="PTHR31263">
    <property type="entry name" value="CELLULASE FAMILY PROTEIN (AFU_ORTHOLOGUE AFUA_5G14560)"/>
    <property type="match status" value="1"/>
</dbReference>
<keyword evidence="5" id="KW-0732">Signal</keyword>
<dbReference type="Proteomes" id="UP001219525">
    <property type="component" value="Unassembled WGS sequence"/>
</dbReference>
<dbReference type="InterPro" id="IPR001547">
    <property type="entry name" value="Glyco_hydro_5"/>
</dbReference>
<evidence type="ECO:0000256" key="5">
    <source>
        <dbReference type="SAM" id="SignalP"/>
    </source>
</evidence>
<feature type="signal peptide" evidence="5">
    <location>
        <begin position="1"/>
        <end position="21"/>
    </location>
</feature>
<reference evidence="7" key="1">
    <citation type="submission" date="2023-03" db="EMBL/GenBank/DDBJ databases">
        <title>Massive genome expansion in bonnet fungi (Mycena s.s.) driven by repeated elements and novel gene families across ecological guilds.</title>
        <authorList>
            <consortium name="Lawrence Berkeley National Laboratory"/>
            <person name="Harder C.B."/>
            <person name="Miyauchi S."/>
            <person name="Viragh M."/>
            <person name="Kuo A."/>
            <person name="Thoen E."/>
            <person name="Andreopoulos B."/>
            <person name="Lu D."/>
            <person name="Skrede I."/>
            <person name="Drula E."/>
            <person name="Henrissat B."/>
            <person name="Morin E."/>
            <person name="Kohler A."/>
            <person name="Barry K."/>
            <person name="LaButti K."/>
            <person name="Morin E."/>
            <person name="Salamov A."/>
            <person name="Lipzen A."/>
            <person name="Mereny Z."/>
            <person name="Hegedus B."/>
            <person name="Baldrian P."/>
            <person name="Stursova M."/>
            <person name="Weitz H."/>
            <person name="Taylor A."/>
            <person name="Grigoriev I.V."/>
            <person name="Nagy L.G."/>
            <person name="Martin F."/>
            <person name="Kauserud H."/>
        </authorList>
    </citation>
    <scope>NUCLEOTIDE SEQUENCE</scope>
    <source>
        <strain evidence="7">9144</strain>
    </source>
</reference>
<gene>
    <name evidence="7" type="ORF">GGX14DRAFT_620761</name>
</gene>
<comment type="caution">
    <text evidence="7">The sequence shown here is derived from an EMBL/GenBank/DDBJ whole genome shotgun (WGS) entry which is preliminary data.</text>
</comment>
<protein>
    <submittedName>
        <fullName evidence="7">Secreted glycosyl hydrolase</fullName>
    </submittedName>
</protein>
<dbReference type="GO" id="GO:0004553">
    <property type="term" value="F:hydrolase activity, hydrolyzing O-glycosyl compounds"/>
    <property type="evidence" value="ECO:0007669"/>
    <property type="project" value="InterPro"/>
</dbReference>
<evidence type="ECO:0000259" key="6">
    <source>
        <dbReference type="Pfam" id="PF00150"/>
    </source>
</evidence>